<reference evidence="2" key="1">
    <citation type="submission" date="2023-10" db="EMBL/GenBank/DDBJ databases">
        <authorList>
            <person name="Noh H."/>
        </authorList>
    </citation>
    <scope>NUCLEOTIDE SEQUENCE</scope>
    <source>
        <strain evidence="2">DUCC4014</strain>
    </source>
</reference>
<feature type="region of interest" description="Disordered" evidence="1">
    <location>
        <begin position="1"/>
        <end position="72"/>
    </location>
</feature>
<dbReference type="Proteomes" id="UP000827549">
    <property type="component" value="Chromosome 3"/>
</dbReference>
<dbReference type="PANTHER" id="PTHR37848">
    <property type="entry name" value="EXPRESSED PROTEIN"/>
    <property type="match status" value="1"/>
</dbReference>
<evidence type="ECO:0000313" key="3">
    <source>
        <dbReference type="Proteomes" id="UP000827549"/>
    </source>
</evidence>
<proteinExistence type="predicted"/>
<evidence type="ECO:0000256" key="1">
    <source>
        <dbReference type="SAM" id="MobiDB-lite"/>
    </source>
</evidence>
<feature type="compositionally biased region" description="Low complexity" evidence="1">
    <location>
        <begin position="47"/>
        <end position="68"/>
    </location>
</feature>
<organism evidence="2 3">
    <name type="scientific">Vanrija pseudolonga</name>
    <dbReference type="NCBI Taxonomy" id="143232"/>
    <lineage>
        <taxon>Eukaryota</taxon>
        <taxon>Fungi</taxon>
        <taxon>Dikarya</taxon>
        <taxon>Basidiomycota</taxon>
        <taxon>Agaricomycotina</taxon>
        <taxon>Tremellomycetes</taxon>
        <taxon>Trichosporonales</taxon>
        <taxon>Trichosporonaceae</taxon>
        <taxon>Vanrija</taxon>
    </lineage>
</organism>
<dbReference type="PANTHER" id="PTHR37848:SF1">
    <property type="entry name" value="SUN DOMAIN-CONTAINING PROTEIN"/>
    <property type="match status" value="1"/>
</dbReference>
<feature type="compositionally biased region" description="Pro residues" evidence="1">
    <location>
        <begin position="33"/>
        <end position="46"/>
    </location>
</feature>
<evidence type="ECO:0000313" key="2">
    <source>
        <dbReference type="EMBL" id="WOO81678.1"/>
    </source>
</evidence>
<gene>
    <name evidence="2" type="ORF">LOC62_03G005202</name>
</gene>
<protein>
    <submittedName>
        <fullName evidence="2">Uncharacterized protein</fullName>
    </submittedName>
</protein>
<sequence>MYGDDDLLSPTEYDYPPRHEDDVQAMYTARRVPTPPRAEAPPPPPLTVAERASVPPSAAPAISSADASRVPSDIKVKETDPAIEVSDSRLSDPRVLYDYIRAYAVKESNRMEVEILSYYYIERECTVEKRDQEYGTYEEKSTYFERIDVFQRKVRAPLVSLFPEGNMHVWTVPDNLETQRGHRKPTIGAPFMSPAQRKRLKGTKEADADSSTTANRRGEPRWMAMGQYWDQSPAYEAEGMRGSDQLYQWCQAFCRDSSGYKTFKVKVDVWGWSQDEIKNRIIGVIRDVGYMKPVEVNISTPKPLLIRQGNRFARLLGGTGKYKVAHMSYGLATNPPLPGTFIGETVAQATERIPLVLVSAPALHNLKPPIEETLQAGPKGVHYQLGLTQEEWLATAVRESLRSVPWHLF</sequence>
<feature type="region of interest" description="Disordered" evidence="1">
    <location>
        <begin position="197"/>
        <end position="217"/>
    </location>
</feature>
<keyword evidence="3" id="KW-1185">Reference proteome</keyword>
<name>A0AAF0Y7K8_9TREE</name>
<dbReference type="AlphaFoldDB" id="A0AAF0Y7K8"/>
<dbReference type="EMBL" id="CP086716">
    <property type="protein sequence ID" value="WOO81678.1"/>
    <property type="molecule type" value="Genomic_DNA"/>
</dbReference>
<accession>A0AAF0Y7K8</accession>
<dbReference type="RefSeq" id="XP_062627710.1">
    <property type="nucleotide sequence ID" value="XM_062771726.1"/>
</dbReference>
<dbReference type="GeneID" id="87808431"/>